<evidence type="ECO:0000256" key="4">
    <source>
        <dbReference type="ARBA" id="ARBA00022723"/>
    </source>
</evidence>
<dbReference type="SUPFAM" id="SSF53706">
    <property type="entry name" value="Formate dehydrogenase/DMSO reductase, domains 1-3"/>
    <property type="match status" value="1"/>
</dbReference>
<keyword evidence="4" id="KW-0479">Metal-binding</keyword>
<evidence type="ECO:0000256" key="7">
    <source>
        <dbReference type="SAM" id="SignalP"/>
    </source>
</evidence>
<evidence type="ECO:0000256" key="2">
    <source>
        <dbReference type="ARBA" id="ARBA00010312"/>
    </source>
</evidence>
<dbReference type="AlphaFoldDB" id="A0A1B8HA66"/>
<evidence type="ECO:0000256" key="6">
    <source>
        <dbReference type="ARBA" id="ARBA00023002"/>
    </source>
</evidence>
<dbReference type="GO" id="GO:0016491">
    <property type="term" value="F:oxidoreductase activity"/>
    <property type="evidence" value="ECO:0007669"/>
    <property type="project" value="UniProtKB-KW"/>
</dbReference>
<reference evidence="10 11" key="1">
    <citation type="submission" date="2016-06" db="EMBL/GenBank/DDBJ databases">
        <authorList>
            <person name="Kjaerup R.B."/>
            <person name="Dalgaard T.S."/>
            <person name="Juul-Madsen H.R."/>
        </authorList>
    </citation>
    <scope>NUCLEOTIDE SEQUENCE [LARGE SCALE GENOMIC DNA]</scope>
    <source>
        <strain evidence="10 11">GCSL-Mp3</strain>
    </source>
</reference>
<dbReference type="InterPro" id="IPR006655">
    <property type="entry name" value="Mopterin_OxRdtase_prok_CS"/>
</dbReference>
<comment type="cofactor">
    <cofactor evidence="1">
        <name>Mo-bis(molybdopterin guanine dinucleotide)</name>
        <dbReference type="ChEBI" id="CHEBI:60539"/>
    </cofactor>
</comment>
<evidence type="ECO:0000313" key="11">
    <source>
        <dbReference type="Proteomes" id="UP000092247"/>
    </source>
</evidence>
<protein>
    <submittedName>
        <fullName evidence="10">Dimethyl sulfoxide reductase subunit A</fullName>
    </submittedName>
</protein>
<evidence type="ECO:0000256" key="3">
    <source>
        <dbReference type="ARBA" id="ARBA00022505"/>
    </source>
</evidence>
<dbReference type="GO" id="GO:0009055">
    <property type="term" value="F:electron transfer activity"/>
    <property type="evidence" value="ECO:0007669"/>
    <property type="project" value="TreeGrafter"/>
</dbReference>
<dbReference type="GO" id="GO:0030288">
    <property type="term" value="C:outer membrane-bounded periplasmic space"/>
    <property type="evidence" value="ECO:0007669"/>
    <property type="project" value="TreeGrafter"/>
</dbReference>
<comment type="similarity">
    <text evidence="2">Belongs to the prokaryotic molybdopterin-containing oxidoreductase family.</text>
</comment>
<evidence type="ECO:0000259" key="9">
    <source>
        <dbReference type="Pfam" id="PF01568"/>
    </source>
</evidence>
<dbReference type="RefSeq" id="WP_067424283.1">
    <property type="nucleotide sequence ID" value="NZ_LZEX01000023.1"/>
</dbReference>
<dbReference type="STRING" id="368603.AYY16_11875"/>
<evidence type="ECO:0000259" key="8">
    <source>
        <dbReference type="Pfam" id="PF00384"/>
    </source>
</evidence>
<accession>A0A1B8HA66</accession>
<dbReference type="InterPro" id="IPR009010">
    <property type="entry name" value="Asp_de-COase-like_dom_sf"/>
</dbReference>
<keyword evidence="5 7" id="KW-0732">Signal</keyword>
<feature type="domain" description="Molybdopterin dinucleotide-binding" evidence="9">
    <location>
        <begin position="724"/>
        <end position="821"/>
    </location>
</feature>
<dbReference type="InterPro" id="IPR006657">
    <property type="entry name" value="MoPterin_dinucl-bd_dom"/>
</dbReference>
<dbReference type="InterPro" id="IPR006656">
    <property type="entry name" value="Mopterin_OxRdtase"/>
</dbReference>
<feature type="domain" description="Molybdopterin oxidoreductase" evidence="8">
    <location>
        <begin position="115"/>
        <end position="570"/>
    </location>
</feature>
<dbReference type="GO" id="GO:0009061">
    <property type="term" value="P:anaerobic respiration"/>
    <property type="evidence" value="ECO:0007669"/>
    <property type="project" value="TreeGrafter"/>
</dbReference>
<evidence type="ECO:0000256" key="5">
    <source>
        <dbReference type="ARBA" id="ARBA00022729"/>
    </source>
</evidence>
<feature type="signal peptide" evidence="7">
    <location>
        <begin position="1"/>
        <end position="35"/>
    </location>
</feature>
<dbReference type="EMBL" id="LZEX01000023">
    <property type="protein sequence ID" value="OBU05974.1"/>
    <property type="molecule type" value="Genomic_DNA"/>
</dbReference>
<dbReference type="Gene3D" id="2.40.40.20">
    <property type="match status" value="1"/>
</dbReference>
<gene>
    <name evidence="10" type="ORF">AYY17_06490</name>
</gene>
<dbReference type="InterPro" id="IPR050612">
    <property type="entry name" value="Prok_Mopterin_Oxidored"/>
</dbReference>
<dbReference type="Pfam" id="PF01568">
    <property type="entry name" value="Molydop_binding"/>
    <property type="match status" value="1"/>
</dbReference>
<dbReference type="PANTHER" id="PTHR43742">
    <property type="entry name" value="TRIMETHYLAMINE-N-OXIDE REDUCTASE"/>
    <property type="match status" value="1"/>
</dbReference>
<comment type="caution">
    <text evidence="10">The sequence shown here is derived from an EMBL/GenBank/DDBJ whole genome shotgun (WGS) entry which is preliminary data.</text>
</comment>
<dbReference type="Gene3D" id="3.40.50.12440">
    <property type="match status" value="1"/>
</dbReference>
<dbReference type="PANTHER" id="PTHR43742:SF3">
    <property type="entry name" value="DIMETHYL SULFOXIDE REDUCTASE DMSA"/>
    <property type="match status" value="1"/>
</dbReference>
<organism evidence="10 11">
    <name type="scientific">Morganella psychrotolerans</name>
    <dbReference type="NCBI Taxonomy" id="368603"/>
    <lineage>
        <taxon>Bacteria</taxon>
        <taxon>Pseudomonadati</taxon>
        <taxon>Pseudomonadota</taxon>
        <taxon>Gammaproteobacteria</taxon>
        <taxon>Enterobacterales</taxon>
        <taxon>Morganellaceae</taxon>
        <taxon>Morganella</taxon>
    </lineage>
</organism>
<feature type="chain" id="PRO_5008609506" evidence="7">
    <location>
        <begin position="36"/>
        <end position="859"/>
    </location>
</feature>
<dbReference type="InterPro" id="IPR006311">
    <property type="entry name" value="TAT_signal"/>
</dbReference>
<dbReference type="GO" id="GO:0030151">
    <property type="term" value="F:molybdenum ion binding"/>
    <property type="evidence" value="ECO:0007669"/>
    <property type="project" value="TreeGrafter"/>
</dbReference>
<dbReference type="Proteomes" id="UP000092247">
    <property type="component" value="Unassembled WGS sequence"/>
</dbReference>
<name>A0A1B8HA66_9GAMM</name>
<keyword evidence="6" id="KW-0560">Oxidoreductase</keyword>
<evidence type="ECO:0000256" key="1">
    <source>
        <dbReference type="ARBA" id="ARBA00001942"/>
    </source>
</evidence>
<sequence length="859" mass="94841">MSDRQKTGLTRRSFVKWTTAASAMAALPLSRQLHAATPAPEKTTPDAGTAAKGQWKPVACWHNCGGRCVNKALVVDGVVVRQKTDDVVADSPDFPQQRGCLRGRSQRKQVFGADRLKYPMKRKGWAPGGGDKTLRGRDQWVRISWDEALDIVASETKRITGQHGNESLWVTGGNGTDFQSVFAKAGGFTGDWGTTSWGAWFETPAHLGLLEGFYTFGTNDRFDMRNSQLIVMWGANPAWSSPGSPTYNYYQAKKAGARFISIDPSYTATAELMDADWYPINPGTDHALALGIMSALLEMDSPANPLIDWDFLRRCTVGFDETNMPAGADRQKNFKDYLLGTYSGEPKTPEWASDITGIPASDIRSLARQIGGTQRVALLTGWAPARIHNGEGWVQAFSTLGFMTGHMGRPGRMTGVSCHFAAGNNGTRLVVAGANGLPAVKNPVSLKINHNELNRALLEKKFRQRGTGDVDANIQMIFHPFNATLQTRANIMQGIEAYRQGVEFIATAAYVPHTCAKYSDLILPVTTEWEREGTILNPSNREVIIAAVNVTPPLYEAKSDQWIAKELGKRLGVNVDEIFPISEKQQFFNKLNGATIITEDGVSKAPLFTVTQADIDEWQVTGTPQEGRITLNEFLTKGKYQVERTADDNYSYIAYEDFIRDPAANPRPTPSGKFEIYCETLVEKAKECGWTELPPIPEYIPSASGYEASFSDFAKKEKGDYPFQVYNPHYLRRSHSTLDNVPWLREQWPSPVYINASDAKRLDIKQGETVMVTSPQGKILRPALVTQTMKPGVIALPHGSWTNVDETTGIDMAGADNTLTIQVPTGLGTSGWNTMLCNIEKWHGEQLTEDARLPQRIIG</sequence>
<dbReference type="Gene3D" id="3.40.228.10">
    <property type="entry name" value="Dimethylsulfoxide Reductase, domain 2"/>
    <property type="match status" value="1"/>
</dbReference>
<dbReference type="Pfam" id="PF00384">
    <property type="entry name" value="Molybdopterin"/>
    <property type="match status" value="1"/>
</dbReference>
<dbReference type="PROSITE" id="PS51318">
    <property type="entry name" value="TAT"/>
    <property type="match status" value="1"/>
</dbReference>
<keyword evidence="3" id="KW-0500">Molybdenum</keyword>
<dbReference type="PROSITE" id="PS00932">
    <property type="entry name" value="MOLYBDOPTERIN_PROK_3"/>
    <property type="match status" value="1"/>
</dbReference>
<dbReference type="SUPFAM" id="SSF50692">
    <property type="entry name" value="ADC-like"/>
    <property type="match status" value="1"/>
</dbReference>
<evidence type="ECO:0000313" key="10">
    <source>
        <dbReference type="EMBL" id="OBU05974.1"/>
    </source>
</evidence>
<dbReference type="GO" id="GO:0043546">
    <property type="term" value="F:molybdopterin cofactor binding"/>
    <property type="evidence" value="ECO:0007669"/>
    <property type="project" value="InterPro"/>
</dbReference>
<proteinExistence type="inferred from homology"/>
<dbReference type="Gene3D" id="3.40.50.740">
    <property type="match status" value="1"/>
</dbReference>